<evidence type="ECO:0000256" key="2">
    <source>
        <dbReference type="SAM" id="Phobius"/>
    </source>
</evidence>
<dbReference type="CDD" id="cd00051">
    <property type="entry name" value="EFh"/>
    <property type="match status" value="1"/>
</dbReference>
<feature type="transmembrane region" description="Helical" evidence="2">
    <location>
        <begin position="136"/>
        <end position="156"/>
    </location>
</feature>
<dbReference type="PaxDb" id="35128-Thaps4019"/>
<keyword evidence="2" id="KW-1133">Transmembrane helix</keyword>
<reference evidence="4 5" key="2">
    <citation type="journal article" date="2008" name="Nature">
        <title>The Phaeodactylum genome reveals the evolutionary history of diatom genomes.</title>
        <authorList>
            <person name="Bowler C."/>
            <person name="Allen A.E."/>
            <person name="Badger J.H."/>
            <person name="Grimwood J."/>
            <person name="Jabbari K."/>
            <person name="Kuo A."/>
            <person name="Maheswari U."/>
            <person name="Martens C."/>
            <person name="Maumus F."/>
            <person name="Otillar R.P."/>
            <person name="Rayko E."/>
            <person name="Salamov A."/>
            <person name="Vandepoele K."/>
            <person name="Beszteri B."/>
            <person name="Gruber A."/>
            <person name="Heijde M."/>
            <person name="Katinka M."/>
            <person name="Mock T."/>
            <person name="Valentin K."/>
            <person name="Verret F."/>
            <person name="Berges J.A."/>
            <person name="Brownlee C."/>
            <person name="Cadoret J.P."/>
            <person name="Chiovitti A."/>
            <person name="Choi C.J."/>
            <person name="Coesel S."/>
            <person name="De Martino A."/>
            <person name="Detter J.C."/>
            <person name="Durkin C."/>
            <person name="Falciatore A."/>
            <person name="Fournet J."/>
            <person name="Haruta M."/>
            <person name="Huysman M.J."/>
            <person name="Jenkins B.D."/>
            <person name="Jiroutova K."/>
            <person name="Jorgensen R.E."/>
            <person name="Joubert Y."/>
            <person name="Kaplan A."/>
            <person name="Kroger N."/>
            <person name="Kroth P.G."/>
            <person name="La Roche J."/>
            <person name="Lindquist E."/>
            <person name="Lommer M."/>
            <person name="Martin-Jezequel V."/>
            <person name="Lopez P.J."/>
            <person name="Lucas S."/>
            <person name="Mangogna M."/>
            <person name="McGinnis K."/>
            <person name="Medlin L.K."/>
            <person name="Montsant A."/>
            <person name="Oudot-Le Secq M.P."/>
            <person name="Napoli C."/>
            <person name="Obornik M."/>
            <person name="Parker M.S."/>
            <person name="Petit J.L."/>
            <person name="Porcel B.M."/>
            <person name="Poulsen N."/>
            <person name="Robison M."/>
            <person name="Rychlewski L."/>
            <person name="Rynearson T.A."/>
            <person name="Schmutz J."/>
            <person name="Shapiro H."/>
            <person name="Siaut M."/>
            <person name="Stanley M."/>
            <person name="Sussman M.R."/>
            <person name="Taylor A.R."/>
            <person name="Vardi A."/>
            <person name="von Dassow P."/>
            <person name="Vyverman W."/>
            <person name="Willis A."/>
            <person name="Wyrwicz L.S."/>
            <person name="Rokhsar D.S."/>
            <person name="Weissenbach J."/>
            <person name="Armbrust E.V."/>
            <person name="Green B.R."/>
            <person name="Van de Peer Y."/>
            <person name="Grigoriev I.V."/>
        </authorList>
    </citation>
    <scope>NUCLEOTIDE SEQUENCE [LARGE SCALE GENOMIC DNA]</scope>
    <source>
        <strain evidence="4 5">CCMP1335</strain>
    </source>
</reference>
<dbReference type="InterPro" id="IPR011992">
    <property type="entry name" value="EF-hand-dom_pair"/>
</dbReference>
<protein>
    <recommendedName>
        <fullName evidence="3">EF-hand domain-containing protein</fullName>
    </recommendedName>
</protein>
<dbReference type="HOGENOM" id="CLU_466553_0_0_1"/>
<evidence type="ECO:0000259" key="3">
    <source>
        <dbReference type="PROSITE" id="PS50222"/>
    </source>
</evidence>
<dbReference type="InterPro" id="IPR018247">
    <property type="entry name" value="EF_Hand_1_Ca_BS"/>
</dbReference>
<gene>
    <name evidence="4" type="ORF">THAPSDRAFT_4019</name>
</gene>
<keyword evidence="5" id="KW-1185">Reference proteome</keyword>
<sequence>MQMIECSVLPHDCDTVPEDNGSGEFKCIEEGCGYASIEFPVVSMREDDLSHAIFKVQRRLLNDRPLYLMLNRDEFAAVLLKCLGPTNLSSAIVDDLFDEVDIDGDGYLSVEEIANHLYNLNTMKQRSKTQFVTSRLAKTSLGGVFLFFCASSLSIWKNLFIRMYGQRLFTTALSYLVVWLSLAGSVMFVCGTLFSTMEQMKSENVASFTLAAWRSLKSIGQCIGVQIINLLWVMGSLSYIAAFWLAGGLCYFVGGVLALAVVYKTTRVQMIQNEELVQKLCTMAGCEFDWSKEENVHAEDDILSMSSELTGIISKVSQVKSSRDLLHRRKQHRRLSSDSKSIVINASAFAGHKRAPTCPPAFLGIFDFTLDLDLDDIDERSAGTCDTVLMTASDFAMEKVSIGCDKSLVGRDISLSLKRQNQLDCYDVYISFGGGHTTFDASTRVLKQVNNDGKIHLQDIRRIVSESSQKHAKKNFVSHHVAICKKLLELPSFHVALLYAVGGFLFTIGACNIGLSSAVVQNLFLSGSSVYLCGSAFVMYKTILNASKDWALLQTSRSALYHKAFCDVESASETELVNERPKLLR</sequence>
<keyword evidence="2" id="KW-0472">Membrane</keyword>
<dbReference type="PROSITE" id="PS00018">
    <property type="entry name" value="EF_HAND_1"/>
    <property type="match status" value="1"/>
</dbReference>
<keyword evidence="1" id="KW-0106">Calcium</keyword>
<feature type="transmembrane region" description="Helical" evidence="2">
    <location>
        <begin position="241"/>
        <end position="263"/>
    </location>
</feature>
<organism evidence="4 5">
    <name type="scientific">Thalassiosira pseudonana</name>
    <name type="common">Marine diatom</name>
    <name type="synonym">Cyclotella nana</name>
    <dbReference type="NCBI Taxonomy" id="35128"/>
    <lineage>
        <taxon>Eukaryota</taxon>
        <taxon>Sar</taxon>
        <taxon>Stramenopiles</taxon>
        <taxon>Ochrophyta</taxon>
        <taxon>Bacillariophyta</taxon>
        <taxon>Coscinodiscophyceae</taxon>
        <taxon>Thalassiosirophycidae</taxon>
        <taxon>Thalassiosirales</taxon>
        <taxon>Thalassiosiraceae</taxon>
        <taxon>Thalassiosira</taxon>
    </lineage>
</organism>
<dbReference type="GeneID" id="7443839"/>
<dbReference type="InterPro" id="IPR002048">
    <property type="entry name" value="EF_hand_dom"/>
</dbReference>
<evidence type="ECO:0000256" key="1">
    <source>
        <dbReference type="ARBA" id="ARBA00022837"/>
    </source>
</evidence>
<dbReference type="RefSeq" id="XP_002288623.1">
    <property type="nucleotide sequence ID" value="XM_002288587.1"/>
</dbReference>
<dbReference type="Proteomes" id="UP000001449">
    <property type="component" value="Chromosome 3"/>
</dbReference>
<dbReference type="AlphaFoldDB" id="B8BWM4"/>
<feature type="domain" description="EF-hand" evidence="3">
    <location>
        <begin position="88"/>
        <end position="123"/>
    </location>
</feature>
<feature type="transmembrane region" description="Helical" evidence="2">
    <location>
        <begin position="521"/>
        <end position="540"/>
    </location>
</feature>
<feature type="transmembrane region" description="Helical" evidence="2">
    <location>
        <begin position="495"/>
        <end position="515"/>
    </location>
</feature>
<evidence type="ECO:0000313" key="4">
    <source>
        <dbReference type="EMBL" id="EED94059.1"/>
    </source>
</evidence>
<accession>B8BWM4</accession>
<dbReference type="PROSITE" id="PS50222">
    <property type="entry name" value="EF_HAND_2"/>
    <property type="match status" value="1"/>
</dbReference>
<dbReference type="SUPFAM" id="SSF47473">
    <property type="entry name" value="EF-hand"/>
    <property type="match status" value="1"/>
</dbReference>
<name>B8BWM4_THAPS</name>
<dbReference type="Gene3D" id="1.10.238.10">
    <property type="entry name" value="EF-hand"/>
    <property type="match status" value="1"/>
</dbReference>
<proteinExistence type="predicted"/>
<dbReference type="KEGG" id="tps:THAPSDRAFT_4019"/>
<dbReference type="InParanoid" id="B8BWM4"/>
<feature type="transmembrane region" description="Helical" evidence="2">
    <location>
        <begin position="176"/>
        <end position="197"/>
    </location>
</feature>
<keyword evidence="2" id="KW-0812">Transmembrane</keyword>
<dbReference type="GO" id="GO:0005509">
    <property type="term" value="F:calcium ion binding"/>
    <property type="evidence" value="ECO:0007669"/>
    <property type="project" value="InterPro"/>
</dbReference>
<evidence type="ECO:0000313" key="5">
    <source>
        <dbReference type="Proteomes" id="UP000001449"/>
    </source>
</evidence>
<reference evidence="4 5" key="1">
    <citation type="journal article" date="2004" name="Science">
        <title>The genome of the diatom Thalassiosira pseudonana: ecology, evolution, and metabolism.</title>
        <authorList>
            <person name="Armbrust E.V."/>
            <person name="Berges J.A."/>
            <person name="Bowler C."/>
            <person name="Green B.R."/>
            <person name="Martinez D."/>
            <person name="Putnam N.H."/>
            <person name="Zhou S."/>
            <person name="Allen A.E."/>
            <person name="Apt K.E."/>
            <person name="Bechner M."/>
            <person name="Brzezinski M.A."/>
            <person name="Chaal B.K."/>
            <person name="Chiovitti A."/>
            <person name="Davis A.K."/>
            <person name="Demarest M.S."/>
            <person name="Detter J.C."/>
            <person name="Glavina T."/>
            <person name="Goodstein D."/>
            <person name="Hadi M.Z."/>
            <person name="Hellsten U."/>
            <person name="Hildebrand M."/>
            <person name="Jenkins B.D."/>
            <person name="Jurka J."/>
            <person name="Kapitonov V.V."/>
            <person name="Kroger N."/>
            <person name="Lau W.W."/>
            <person name="Lane T.W."/>
            <person name="Larimer F.W."/>
            <person name="Lippmeier J.C."/>
            <person name="Lucas S."/>
            <person name="Medina M."/>
            <person name="Montsant A."/>
            <person name="Obornik M."/>
            <person name="Parker M.S."/>
            <person name="Palenik B."/>
            <person name="Pazour G.J."/>
            <person name="Richardson P.M."/>
            <person name="Rynearson T.A."/>
            <person name="Saito M.A."/>
            <person name="Schwartz D.C."/>
            <person name="Thamatrakoln K."/>
            <person name="Valentin K."/>
            <person name="Vardi A."/>
            <person name="Wilkerson F.P."/>
            <person name="Rokhsar D.S."/>
        </authorList>
    </citation>
    <scope>NUCLEOTIDE SEQUENCE [LARGE SCALE GENOMIC DNA]</scope>
    <source>
        <strain evidence="4 5">CCMP1335</strain>
    </source>
</reference>
<dbReference type="EMBL" id="CM000640">
    <property type="protein sequence ID" value="EED94059.1"/>
    <property type="molecule type" value="Genomic_DNA"/>
</dbReference>